<dbReference type="InterPro" id="IPR008286">
    <property type="entry name" value="Prn/Lys/Arg_de-COase_C"/>
</dbReference>
<organism evidence="8 9">
    <name type="scientific">Youxingia wuxianensis</name>
    <dbReference type="NCBI Taxonomy" id="2763678"/>
    <lineage>
        <taxon>Bacteria</taxon>
        <taxon>Bacillati</taxon>
        <taxon>Bacillota</taxon>
        <taxon>Clostridia</taxon>
        <taxon>Eubacteriales</taxon>
        <taxon>Oscillospiraceae</taxon>
        <taxon>Youxingia</taxon>
    </lineage>
</organism>
<reference evidence="8" key="1">
    <citation type="submission" date="2020-08" db="EMBL/GenBank/DDBJ databases">
        <title>Genome public.</title>
        <authorList>
            <person name="Liu C."/>
            <person name="Sun Q."/>
        </authorList>
    </citation>
    <scope>NUCLEOTIDE SEQUENCE</scope>
    <source>
        <strain evidence="8">NSJ-64</strain>
    </source>
</reference>
<sequence length="447" mass="49158">MKLPIAQALQEYIRKDLSRFHMPGHKGRGEGILKEIYPYDITEVTGMDSLYQGSGPIAACEENFRRIYGTKQSLLSAGGATLCIQTMLALVCGLNSKVIISRNVHLSAVHTMAHLNLTPVWLTPEMDAGEWFLGRYSAASVEKALKENLDAAGVYITTPDYFGVMSDVEEIAQVCKKYGTPLMIDNAHGAHLKFYPAQQYGRMHPMDCGADLCADSLHKTLPVLTGGALLHINNARFIRDARQRMSMFGSTSPSFPILLSCDLGSQYAAQQAAAEFCRTAEILDSIRRQAADQGFLLPRGKCDPAKLTLGFGALGYTPQTFLAHLHAFGIEPEYVSGSACVFMASGYNTEKDFSRVKEMVRRTKKQPDYIPPSRFPLYFGEQVMSIREAEFSPHEEILVENCEGRIAAGVICPCPPGIPVVVSGEKLNKDSIKMLKNYGAVKVNVVK</sequence>
<evidence type="ECO:0000256" key="4">
    <source>
        <dbReference type="ARBA" id="ARBA00022898"/>
    </source>
</evidence>
<dbReference type="AlphaFoldDB" id="A0A926EN50"/>
<dbReference type="PANTHER" id="PTHR43277:SF4">
    <property type="entry name" value="ARGININE DECARBOXYLASE"/>
    <property type="match status" value="1"/>
</dbReference>
<keyword evidence="3" id="KW-0210">Decarboxylase</keyword>
<dbReference type="InterPro" id="IPR000310">
    <property type="entry name" value="Orn/Lys/Arg_deCO2ase_major_dom"/>
</dbReference>
<gene>
    <name evidence="8" type="ORF">H8705_13260</name>
</gene>
<dbReference type="GO" id="GO:0008483">
    <property type="term" value="F:transaminase activity"/>
    <property type="evidence" value="ECO:0007669"/>
    <property type="project" value="UniProtKB-KW"/>
</dbReference>
<dbReference type="Gene3D" id="3.40.640.10">
    <property type="entry name" value="Type I PLP-dependent aspartate aminotransferase-like (Major domain)"/>
    <property type="match status" value="1"/>
</dbReference>
<evidence type="ECO:0000256" key="3">
    <source>
        <dbReference type="ARBA" id="ARBA00022793"/>
    </source>
</evidence>
<dbReference type="Gene3D" id="3.90.100.10">
    <property type="entry name" value="Orn/Lys/Arg decarboxylase, C-terminal domain"/>
    <property type="match status" value="1"/>
</dbReference>
<dbReference type="EMBL" id="JACRTD010000014">
    <property type="protein sequence ID" value="MBC8586548.1"/>
    <property type="molecule type" value="Genomic_DNA"/>
</dbReference>
<evidence type="ECO:0000259" key="6">
    <source>
        <dbReference type="Pfam" id="PF01276"/>
    </source>
</evidence>
<keyword evidence="8" id="KW-0808">Transferase</keyword>
<dbReference type="Pfam" id="PF03711">
    <property type="entry name" value="OKR_DC_1_C"/>
    <property type="match status" value="1"/>
</dbReference>
<comment type="caution">
    <text evidence="8">The sequence shown here is derived from an EMBL/GenBank/DDBJ whole genome shotgun (WGS) entry which is preliminary data.</text>
</comment>
<dbReference type="InterPro" id="IPR015421">
    <property type="entry name" value="PyrdxlP-dep_Trfase_major"/>
</dbReference>
<protein>
    <submittedName>
        <fullName evidence="8">DegT/DnrJ/EryC1/StrS family aminotransferase</fullName>
    </submittedName>
</protein>
<dbReference type="InterPro" id="IPR015424">
    <property type="entry name" value="PyrdxlP-dep_Trfase"/>
</dbReference>
<evidence type="ECO:0000313" key="8">
    <source>
        <dbReference type="EMBL" id="MBC8586548.1"/>
    </source>
</evidence>
<evidence type="ECO:0000313" key="9">
    <source>
        <dbReference type="Proteomes" id="UP000623678"/>
    </source>
</evidence>
<dbReference type="Proteomes" id="UP000623678">
    <property type="component" value="Unassembled WGS sequence"/>
</dbReference>
<name>A0A926EN50_9FIRM</name>
<keyword evidence="9" id="KW-1185">Reference proteome</keyword>
<keyword evidence="4" id="KW-0663">Pyridoxal phosphate</keyword>
<keyword evidence="5" id="KW-0456">Lyase</keyword>
<dbReference type="RefSeq" id="WP_262396267.1">
    <property type="nucleotide sequence ID" value="NZ_JACRTD010000014.1"/>
</dbReference>
<dbReference type="PANTHER" id="PTHR43277">
    <property type="entry name" value="ARGININE DECARBOXYLASE"/>
    <property type="match status" value="1"/>
</dbReference>
<dbReference type="GO" id="GO:0016831">
    <property type="term" value="F:carboxy-lyase activity"/>
    <property type="evidence" value="ECO:0007669"/>
    <property type="project" value="UniProtKB-KW"/>
</dbReference>
<evidence type="ECO:0000256" key="1">
    <source>
        <dbReference type="ARBA" id="ARBA00001933"/>
    </source>
</evidence>
<accession>A0A926EN50</accession>
<comment type="similarity">
    <text evidence="2">Belongs to the Orn/Lys/Arg decarboxylase class-I family.</text>
</comment>
<dbReference type="InterPro" id="IPR052357">
    <property type="entry name" value="Orn_Lys_Arg_decarboxylase-I"/>
</dbReference>
<feature type="domain" description="Orn/Lys/Arg decarboxylases family 1 pyridoxal-P attachment site" evidence="6">
    <location>
        <begin position="4"/>
        <end position="273"/>
    </location>
</feature>
<dbReference type="Pfam" id="PF01276">
    <property type="entry name" value="OKR_DC_1"/>
    <property type="match status" value="1"/>
</dbReference>
<feature type="domain" description="Orn/Lys/Arg decarboxylase C-terminal" evidence="7">
    <location>
        <begin position="394"/>
        <end position="435"/>
    </location>
</feature>
<keyword evidence="8" id="KW-0032">Aminotransferase</keyword>
<dbReference type="SUPFAM" id="SSF53383">
    <property type="entry name" value="PLP-dependent transferases"/>
    <property type="match status" value="1"/>
</dbReference>
<proteinExistence type="inferred from homology"/>
<evidence type="ECO:0000259" key="7">
    <source>
        <dbReference type="Pfam" id="PF03711"/>
    </source>
</evidence>
<comment type="cofactor">
    <cofactor evidence="1">
        <name>pyridoxal 5'-phosphate</name>
        <dbReference type="ChEBI" id="CHEBI:597326"/>
    </cofactor>
</comment>
<evidence type="ECO:0000256" key="5">
    <source>
        <dbReference type="ARBA" id="ARBA00023239"/>
    </source>
</evidence>
<evidence type="ECO:0000256" key="2">
    <source>
        <dbReference type="ARBA" id="ARBA00010671"/>
    </source>
</evidence>